<dbReference type="PATRIC" id="fig|698758.3.peg.2360"/>
<name>K0J5X4_AMPXN</name>
<feature type="transmembrane region" description="Helical" evidence="1">
    <location>
        <begin position="223"/>
        <end position="244"/>
    </location>
</feature>
<sequence>MSSIKDVEKMDRQIRKLPNTYEPTAFRQATEAVQGLRKAFDTSAYRQATEAAQRLSEAFDTSAYRQATEAAQRLSKAFDTSAYRQATEAVQRLRKAFDTSAYRQATEAVQKLSEAFDTSAYRQATEAVQRLGKAFDTSTYRQISNLAERLKGITNGFQDNGYYFAVVVAGIDYLENTKNLENVVETKDYYEEQLEILVECYTTLIAHLQKLWNVITTEKAKDIMTVAGFIISVVGFIITIKGVVPNDKEQMPQIHIHNYSDNVEIDTKIEDNKVEIYIEEKEIE</sequence>
<organism evidence="2 3">
    <name type="scientific">Amphibacillus xylanus (strain ATCC 51415 / DSM 6626 / JCM 7361 / LMG 17667 / NBRC 15112 / Ep01)</name>
    <dbReference type="NCBI Taxonomy" id="698758"/>
    <lineage>
        <taxon>Bacteria</taxon>
        <taxon>Bacillati</taxon>
        <taxon>Bacillota</taxon>
        <taxon>Bacilli</taxon>
        <taxon>Bacillales</taxon>
        <taxon>Bacillaceae</taxon>
        <taxon>Amphibacillus</taxon>
    </lineage>
</organism>
<dbReference type="AlphaFoldDB" id="K0J5X4"/>
<dbReference type="RefSeq" id="WP_015011065.1">
    <property type="nucleotide sequence ID" value="NC_018704.1"/>
</dbReference>
<evidence type="ECO:0000256" key="1">
    <source>
        <dbReference type="SAM" id="Phobius"/>
    </source>
</evidence>
<keyword evidence="1" id="KW-1133">Transmembrane helix</keyword>
<accession>K0J5X4</accession>
<evidence type="ECO:0000313" key="2">
    <source>
        <dbReference type="EMBL" id="BAM48486.1"/>
    </source>
</evidence>
<keyword evidence="1" id="KW-0812">Transmembrane</keyword>
<dbReference type="EMBL" id="AP012050">
    <property type="protein sequence ID" value="BAM48486.1"/>
    <property type="molecule type" value="Genomic_DNA"/>
</dbReference>
<dbReference type="HOGENOM" id="CLU_978764_0_0_9"/>
<dbReference type="Proteomes" id="UP000006294">
    <property type="component" value="Chromosome"/>
</dbReference>
<evidence type="ECO:0000313" key="3">
    <source>
        <dbReference type="Proteomes" id="UP000006294"/>
    </source>
</evidence>
<reference evidence="2 3" key="1">
    <citation type="submission" date="2011-01" db="EMBL/GenBank/DDBJ databases">
        <title>Whole genome sequence of Amphibacillus xylinus NBRC 15112.</title>
        <authorList>
            <person name="Nakazawa H."/>
            <person name="Katano Y."/>
            <person name="Nakamura S."/>
            <person name="Sasagawa M."/>
            <person name="Fukada J."/>
            <person name="Arai T."/>
            <person name="Sasakura N."/>
            <person name="Mochizuki D."/>
            <person name="Hosoyama A."/>
            <person name="Harada K."/>
            <person name="Horikawa H."/>
            <person name="Kato Y."/>
            <person name="Harada T."/>
            <person name="Sasaki K."/>
            <person name="Sekiguchi M."/>
            <person name="Hodoyama M."/>
            <person name="Nishiko R."/>
            <person name="Narita H."/>
            <person name="Hanamaki A."/>
            <person name="Hata C."/>
            <person name="Konno Y."/>
            <person name="Niimura Y."/>
            <person name="Yamazaki S."/>
            <person name="Fujita N."/>
        </authorList>
    </citation>
    <scope>NUCLEOTIDE SEQUENCE [LARGE SCALE GENOMIC DNA]</scope>
    <source>
        <strain evidence="3">ATCC 51415 / DSM 6626 / JCM 7361 / LMG 17667 / NBRC 15112 / Ep01</strain>
    </source>
</reference>
<keyword evidence="3" id="KW-1185">Reference proteome</keyword>
<protein>
    <submittedName>
        <fullName evidence="2">Uncharacterized protein</fullName>
    </submittedName>
</protein>
<gene>
    <name evidence="2" type="ordered locus">AXY_23540</name>
</gene>
<dbReference type="KEGG" id="axl:AXY_23540"/>
<keyword evidence="1" id="KW-0472">Membrane</keyword>
<proteinExistence type="predicted"/>